<sequence length="43" mass="4966">QQSYTLEEISQAIWAELVIDNRCILTRSANKSKAKQKICTNLR</sequence>
<accession>A0ABN7UZQ2</accession>
<name>A0ABN7UZQ2_GIGMA</name>
<dbReference type="Proteomes" id="UP000789901">
    <property type="component" value="Unassembled WGS sequence"/>
</dbReference>
<comment type="caution">
    <text evidence="1">The sequence shown here is derived from an EMBL/GenBank/DDBJ whole genome shotgun (WGS) entry which is preliminary data.</text>
</comment>
<feature type="non-terminal residue" evidence="1">
    <location>
        <position position="1"/>
    </location>
</feature>
<evidence type="ECO:0000313" key="1">
    <source>
        <dbReference type="EMBL" id="CAG8709266.1"/>
    </source>
</evidence>
<dbReference type="EMBL" id="CAJVQB010007802">
    <property type="protein sequence ID" value="CAG8709266.1"/>
    <property type="molecule type" value="Genomic_DNA"/>
</dbReference>
<proteinExistence type="predicted"/>
<organism evidence="1 2">
    <name type="scientific">Gigaspora margarita</name>
    <dbReference type="NCBI Taxonomy" id="4874"/>
    <lineage>
        <taxon>Eukaryota</taxon>
        <taxon>Fungi</taxon>
        <taxon>Fungi incertae sedis</taxon>
        <taxon>Mucoromycota</taxon>
        <taxon>Glomeromycotina</taxon>
        <taxon>Glomeromycetes</taxon>
        <taxon>Diversisporales</taxon>
        <taxon>Gigasporaceae</taxon>
        <taxon>Gigaspora</taxon>
    </lineage>
</organism>
<gene>
    <name evidence="1" type="ORF">GMARGA_LOCUS12639</name>
</gene>
<reference evidence="1 2" key="1">
    <citation type="submission" date="2021-06" db="EMBL/GenBank/DDBJ databases">
        <authorList>
            <person name="Kallberg Y."/>
            <person name="Tangrot J."/>
            <person name="Rosling A."/>
        </authorList>
    </citation>
    <scope>NUCLEOTIDE SEQUENCE [LARGE SCALE GENOMIC DNA]</scope>
    <source>
        <strain evidence="1 2">120-4 pot B 10/14</strain>
    </source>
</reference>
<protein>
    <submittedName>
        <fullName evidence="1">33146_t:CDS:1</fullName>
    </submittedName>
</protein>
<keyword evidence="2" id="KW-1185">Reference proteome</keyword>
<evidence type="ECO:0000313" key="2">
    <source>
        <dbReference type="Proteomes" id="UP000789901"/>
    </source>
</evidence>